<dbReference type="AlphaFoldDB" id="A0A9N9CVJ7"/>
<comment type="caution">
    <text evidence="3">The sequence shown here is derived from an EMBL/GenBank/DDBJ whole genome shotgun (WGS) entry which is preliminary data.</text>
</comment>
<gene>
    <name evidence="3" type="ORF">AMORRO_LOCUS8293</name>
</gene>
<keyword evidence="4" id="KW-1185">Reference proteome</keyword>
<evidence type="ECO:0000256" key="2">
    <source>
        <dbReference type="SAM" id="Phobius"/>
    </source>
</evidence>
<feature type="transmembrane region" description="Helical" evidence="2">
    <location>
        <begin position="53"/>
        <end position="70"/>
    </location>
</feature>
<protein>
    <submittedName>
        <fullName evidence="3">13253_t:CDS:1</fullName>
    </submittedName>
</protein>
<dbReference type="OrthoDB" id="10647601at2759"/>
<keyword evidence="2" id="KW-0472">Membrane</keyword>
<keyword evidence="2" id="KW-1133">Transmembrane helix</keyword>
<keyword evidence="2" id="KW-0812">Transmembrane</keyword>
<proteinExistence type="predicted"/>
<organism evidence="3 4">
    <name type="scientific">Acaulospora morrowiae</name>
    <dbReference type="NCBI Taxonomy" id="94023"/>
    <lineage>
        <taxon>Eukaryota</taxon>
        <taxon>Fungi</taxon>
        <taxon>Fungi incertae sedis</taxon>
        <taxon>Mucoromycota</taxon>
        <taxon>Glomeromycotina</taxon>
        <taxon>Glomeromycetes</taxon>
        <taxon>Diversisporales</taxon>
        <taxon>Acaulosporaceae</taxon>
        <taxon>Acaulospora</taxon>
    </lineage>
</organism>
<sequence length="136" mass="15051">MVAIDHQIDPKITSTFAITPILLTLQDHVPPVTSTLTIPSNTPINETAFNKQALLAFIMSLFFGLLFLTATQTDPSPEFPALPLSNFEELLPKEPTPQIPKKYKIIINESQAEPRLPGSKGNLIDETTKNQNIIED</sequence>
<feature type="region of interest" description="Disordered" evidence="1">
    <location>
        <begin position="112"/>
        <end position="136"/>
    </location>
</feature>
<name>A0A9N9CVJ7_9GLOM</name>
<reference evidence="3" key="1">
    <citation type="submission" date="2021-06" db="EMBL/GenBank/DDBJ databases">
        <authorList>
            <person name="Kallberg Y."/>
            <person name="Tangrot J."/>
            <person name="Rosling A."/>
        </authorList>
    </citation>
    <scope>NUCLEOTIDE SEQUENCE</scope>
    <source>
        <strain evidence="3">CL551</strain>
    </source>
</reference>
<evidence type="ECO:0000313" key="4">
    <source>
        <dbReference type="Proteomes" id="UP000789342"/>
    </source>
</evidence>
<accession>A0A9N9CVJ7</accession>
<dbReference type="Proteomes" id="UP000789342">
    <property type="component" value="Unassembled WGS sequence"/>
</dbReference>
<evidence type="ECO:0000256" key="1">
    <source>
        <dbReference type="SAM" id="MobiDB-lite"/>
    </source>
</evidence>
<dbReference type="EMBL" id="CAJVPV010006942">
    <property type="protein sequence ID" value="CAG8612674.1"/>
    <property type="molecule type" value="Genomic_DNA"/>
</dbReference>
<evidence type="ECO:0000313" key="3">
    <source>
        <dbReference type="EMBL" id="CAG8612674.1"/>
    </source>
</evidence>